<dbReference type="InterPro" id="IPR004821">
    <property type="entry name" value="Cyt_trans-like"/>
</dbReference>
<evidence type="ECO:0000256" key="6">
    <source>
        <dbReference type="ARBA" id="ARBA00022695"/>
    </source>
</evidence>
<dbReference type="InterPro" id="IPR014729">
    <property type="entry name" value="Rossmann-like_a/b/a_fold"/>
</dbReference>
<evidence type="ECO:0000313" key="13">
    <source>
        <dbReference type="EMBL" id="KGN92983.1"/>
    </source>
</evidence>
<comment type="similarity">
    <text evidence="3 11">Belongs to the NadD family.</text>
</comment>
<dbReference type="RefSeq" id="WP_036789701.1">
    <property type="nucleotide sequence ID" value="NZ_JQZV01000006.1"/>
</dbReference>
<protein>
    <recommendedName>
        <fullName evidence="11">Probable nicotinate-nucleotide adenylyltransferase</fullName>
        <ecNumber evidence="11">2.7.7.18</ecNumber>
    </recommendedName>
    <alternativeName>
        <fullName evidence="11">Deamido-NAD(+) diphosphorylase</fullName>
    </alternativeName>
    <alternativeName>
        <fullName evidence="11">Deamido-NAD(+) pyrophosphorylase</fullName>
    </alternativeName>
    <alternativeName>
        <fullName evidence="11">Nicotinate mononucleotide adenylyltransferase</fullName>
        <shortName evidence="11">NaMN adenylyltransferase</shortName>
    </alternativeName>
</protein>
<dbReference type="HAMAP" id="MF_00244">
    <property type="entry name" value="NaMN_adenylyltr"/>
    <property type="match status" value="1"/>
</dbReference>
<comment type="pathway">
    <text evidence="2 11">Cofactor biosynthesis; NAD(+) biosynthesis; deamido-NAD(+) from nicotinate D-ribonucleotide: step 1/1.</text>
</comment>
<accession>A0ABR4XMJ2</accession>
<keyword evidence="4 11" id="KW-0662">Pyridine nucleotide biosynthesis</keyword>
<reference evidence="13 14" key="1">
    <citation type="submission" date="2014-08" db="EMBL/GenBank/DDBJ databases">
        <title>Porphyromonas canoris strain:OH2762 Genome sequencing.</title>
        <authorList>
            <person name="Wallis C."/>
            <person name="Deusch O."/>
            <person name="O'Flynn C."/>
            <person name="Davis I."/>
            <person name="Jospin G."/>
            <person name="Darling A.E."/>
            <person name="Coil D.A."/>
            <person name="Alexiev A."/>
            <person name="Horsfall A."/>
            <person name="Kirkwood N."/>
            <person name="Harris S."/>
            <person name="Eisen J.A."/>
        </authorList>
    </citation>
    <scope>NUCLEOTIDE SEQUENCE [LARGE SCALE GENOMIC DNA]</scope>
    <source>
        <strain evidence="14">COT-108 OH2762</strain>
    </source>
</reference>
<dbReference type="Pfam" id="PF01467">
    <property type="entry name" value="CTP_transf_like"/>
    <property type="match status" value="1"/>
</dbReference>
<dbReference type="EMBL" id="JQZV01000006">
    <property type="protein sequence ID" value="KGN92983.1"/>
    <property type="molecule type" value="Genomic_DNA"/>
</dbReference>
<dbReference type="Proteomes" id="UP000030101">
    <property type="component" value="Unassembled WGS sequence"/>
</dbReference>
<evidence type="ECO:0000256" key="7">
    <source>
        <dbReference type="ARBA" id="ARBA00022741"/>
    </source>
</evidence>
<comment type="function">
    <text evidence="1 11">Catalyzes the reversible adenylation of nicotinate mononucleotide (NaMN) to nicotinic acid adenine dinucleotide (NaAD).</text>
</comment>
<evidence type="ECO:0000256" key="3">
    <source>
        <dbReference type="ARBA" id="ARBA00009014"/>
    </source>
</evidence>
<evidence type="ECO:0000259" key="12">
    <source>
        <dbReference type="Pfam" id="PF01467"/>
    </source>
</evidence>
<keyword evidence="5 11" id="KW-0808">Transferase</keyword>
<feature type="domain" description="Cytidyltransferase-like" evidence="12">
    <location>
        <begin position="7"/>
        <end position="170"/>
    </location>
</feature>
<organism evidence="13 14">
    <name type="scientific">Porphyromonas canoris</name>
    <dbReference type="NCBI Taxonomy" id="36875"/>
    <lineage>
        <taxon>Bacteria</taxon>
        <taxon>Pseudomonadati</taxon>
        <taxon>Bacteroidota</taxon>
        <taxon>Bacteroidia</taxon>
        <taxon>Bacteroidales</taxon>
        <taxon>Porphyromonadaceae</taxon>
        <taxon>Porphyromonas</taxon>
    </lineage>
</organism>
<keyword evidence="6 11" id="KW-0548">Nucleotidyltransferase</keyword>
<dbReference type="EC" id="2.7.7.18" evidence="11"/>
<evidence type="ECO:0000256" key="2">
    <source>
        <dbReference type="ARBA" id="ARBA00005019"/>
    </source>
</evidence>
<name>A0ABR4XMJ2_9PORP</name>
<keyword evidence="14" id="KW-1185">Reference proteome</keyword>
<dbReference type="PANTHER" id="PTHR39321">
    <property type="entry name" value="NICOTINATE-NUCLEOTIDE ADENYLYLTRANSFERASE-RELATED"/>
    <property type="match status" value="1"/>
</dbReference>
<keyword evidence="7 11" id="KW-0547">Nucleotide-binding</keyword>
<evidence type="ECO:0000256" key="10">
    <source>
        <dbReference type="ARBA" id="ARBA00048721"/>
    </source>
</evidence>
<evidence type="ECO:0000256" key="1">
    <source>
        <dbReference type="ARBA" id="ARBA00002324"/>
    </source>
</evidence>
<dbReference type="NCBIfam" id="TIGR00482">
    <property type="entry name" value="nicotinate (nicotinamide) nucleotide adenylyltransferase"/>
    <property type="match status" value="1"/>
</dbReference>
<dbReference type="InterPro" id="IPR005248">
    <property type="entry name" value="NadD/NMNAT"/>
</dbReference>
<dbReference type="PANTHER" id="PTHR39321:SF3">
    <property type="entry name" value="PHOSPHOPANTETHEINE ADENYLYLTRANSFERASE"/>
    <property type="match status" value="1"/>
</dbReference>
<sequence>MKDKTVLFPGSFNPMHMGHLALANYVCECMDEVKELWFMVSPHNPLKEQNHLLPDELRKAWVKSAIAGYPRFALSLVEDTLPRPSYTLHTIRALKQSHPERSFVLLVGTDNLEQLPRWYGISDLLAEIEIWVYPRPGYSGEVPAELNHLAHGIQLIDAPMMEISSSFVRESLRKDRVIPYFLPATVSEELFEQVVSWLKRG</sequence>
<evidence type="ECO:0000313" key="14">
    <source>
        <dbReference type="Proteomes" id="UP000030101"/>
    </source>
</evidence>
<dbReference type="CDD" id="cd02165">
    <property type="entry name" value="NMNAT"/>
    <property type="match status" value="1"/>
</dbReference>
<evidence type="ECO:0000256" key="5">
    <source>
        <dbReference type="ARBA" id="ARBA00022679"/>
    </source>
</evidence>
<dbReference type="Gene3D" id="3.40.50.620">
    <property type="entry name" value="HUPs"/>
    <property type="match status" value="1"/>
</dbReference>
<keyword evidence="9 11" id="KW-0520">NAD</keyword>
<evidence type="ECO:0000256" key="9">
    <source>
        <dbReference type="ARBA" id="ARBA00023027"/>
    </source>
</evidence>
<evidence type="ECO:0000256" key="4">
    <source>
        <dbReference type="ARBA" id="ARBA00022642"/>
    </source>
</evidence>
<evidence type="ECO:0000256" key="8">
    <source>
        <dbReference type="ARBA" id="ARBA00022840"/>
    </source>
</evidence>
<evidence type="ECO:0000256" key="11">
    <source>
        <dbReference type="HAMAP-Rule" id="MF_00244"/>
    </source>
</evidence>
<keyword evidence="8 11" id="KW-0067">ATP-binding</keyword>
<dbReference type="SUPFAM" id="SSF52374">
    <property type="entry name" value="Nucleotidylyl transferase"/>
    <property type="match status" value="1"/>
</dbReference>
<comment type="caution">
    <text evidence="13">The sequence shown here is derived from an EMBL/GenBank/DDBJ whole genome shotgun (WGS) entry which is preliminary data.</text>
</comment>
<comment type="catalytic activity">
    <reaction evidence="10 11">
        <text>nicotinate beta-D-ribonucleotide + ATP + H(+) = deamido-NAD(+) + diphosphate</text>
        <dbReference type="Rhea" id="RHEA:22860"/>
        <dbReference type="ChEBI" id="CHEBI:15378"/>
        <dbReference type="ChEBI" id="CHEBI:30616"/>
        <dbReference type="ChEBI" id="CHEBI:33019"/>
        <dbReference type="ChEBI" id="CHEBI:57502"/>
        <dbReference type="ChEBI" id="CHEBI:58437"/>
        <dbReference type="EC" id="2.7.7.18"/>
    </reaction>
</comment>
<proteinExistence type="inferred from homology"/>
<gene>
    <name evidence="11" type="primary">nadD</name>
    <name evidence="13" type="ORF">HQ43_03695</name>
</gene>